<evidence type="ECO:0000256" key="1">
    <source>
        <dbReference type="ARBA" id="ARBA00005640"/>
    </source>
</evidence>
<comment type="caution">
    <text evidence="4">The sequence shown here is derived from an EMBL/GenBank/DDBJ whole genome shotgun (WGS) entry which is preliminary data.</text>
</comment>
<dbReference type="EMBL" id="PYDT01000001">
    <property type="protein sequence ID" value="THU72351.1"/>
    <property type="molecule type" value="Genomic_DNA"/>
</dbReference>
<name>A0A4S8KB73_MUSBA</name>
<sequence>MVKHHNVVPNEHFKKHWRNYVKTWFNQPARKMRRRIGKNICVPSLYLHSSWSTPVDLKILSFGFNSTPEESCEDISTSNCWTALSYCSMSDKYNTKSRAGRGFTLEELKVSADRVSVTGSNSIYFTGRDSAPEELATATQVHGQYMPIVCEKPLVELVKVTGEMKSFKACAKRMNKREVGVRLKKAAEKEETTRVHGQYMPIVCEKPLVELVKVTGEMKSFKACAKWMNKREVGVRLKKAAEKEETEVTNTC</sequence>
<keyword evidence="5" id="KW-1185">Reference proteome</keyword>
<dbReference type="GO" id="GO:0003735">
    <property type="term" value="F:structural constituent of ribosome"/>
    <property type="evidence" value="ECO:0007669"/>
    <property type="project" value="InterPro"/>
</dbReference>
<proteinExistence type="inferred from homology"/>
<evidence type="ECO:0000256" key="3">
    <source>
        <dbReference type="ARBA" id="ARBA00023274"/>
    </source>
</evidence>
<dbReference type="PANTHER" id="PTHR11722">
    <property type="entry name" value="60S RIBOSOMAL PROTEIN L13"/>
    <property type="match status" value="1"/>
</dbReference>
<organism evidence="4 5">
    <name type="scientific">Musa balbisiana</name>
    <name type="common">Banana</name>
    <dbReference type="NCBI Taxonomy" id="52838"/>
    <lineage>
        <taxon>Eukaryota</taxon>
        <taxon>Viridiplantae</taxon>
        <taxon>Streptophyta</taxon>
        <taxon>Embryophyta</taxon>
        <taxon>Tracheophyta</taxon>
        <taxon>Spermatophyta</taxon>
        <taxon>Magnoliopsida</taxon>
        <taxon>Liliopsida</taxon>
        <taxon>Zingiberales</taxon>
        <taxon>Musaceae</taxon>
        <taxon>Musa</taxon>
    </lineage>
</organism>
<dbReference type="PANTHER" id="PTHR11722:SF0">
    <property type="entry name" value="LARGE RIBOSOMAL SUBUNIT PROTEIN EL13"/>
    <property type="match status" value="1"/>
</dbReference>
<dbReference type="STRING" id="52838.A0A4S8KB73"/>
<evidence type="ECO:0000313" key="5">
    <source>
        <dbReference type="Proteomes" id="UP000317650"/>
    </source>
</evidence>
<dbReference type="AlphaFoldDB" id="A0A4S8KB73"/>
<comment type="similarity">
    <text evidence="1">Belongs to the eukaryotic ribosomal protein eL13 family.</text>
</comment>
<dbReference type="GO" id="GO:0022625">
    <property type="term" value="C:cytosolic large ribosomal subunit"/>
    <property type="evidence" value="ECO:0007669"/>
    <property type="project" value="TreeGrafter"/>
</dbReference>
<dbReference type="Pfam" id="PF01294">
    <property type="entry name" value="Ribosomal_L13e"/>
    <property type="match status" value="1"/>
</dbReference>
<dbReference type="GO" id="GO:0003723">
    <property type="term" value="F:RNA binding"/>
    <property type="evidence" value="ECO:0007669"/>
    <property type="project" value="TreeGrafter"/>
</dbReference>
<keyword evidence="3" id="KW-0687">Ribonucleoprotein</keyword>
<accession>A0A4S8KB73</accession>
<gene>
    <name evidence="4" type="ORF">C4D60_Mb04t11180</name>
</gene>
<evidence type="ECO:0000256" key="2">
    <source>
        <dbReference type="ARBA" id="ARBA00022980"/>
    </source>
</evidence>
<evidence type="ECO:0000313" key="4">
    <source>
        <dbReference type="EMBL" id="THU72351.1"/>
    </source>
</evidence>
<protein>
    <submittedName>
        <fullName evidence="4">Uncharacterized protein</fullName>
    </submittedName>
</protein>
<keyword evidence="2" id="KW-0689">Ribosomal protein</keyword>
<dbReference type="InterPro" id="IPR001380">
    <property type="entry name" value="Ribosomal_eL13"/>
</dbReference>
<dbReference type="GO" id="GO:0006412">
    <property type="term" value="P:translation"/>
    <property type="evidence" value="ECO:0007669"/>
    <property type="project" value="InterPro"/>
</dbReference>
<dbReference type="Proteomes" id="UP000317650">
    <property type="component" value="Chromosome 4"/>
</dbReference>
<reference evidence="4 5" key="1">
    <citation type="journal article" date="2019" name="Nat. Plants">
        <title>Genome sequencing of Musa balbisiana reveals subgenome evolution and function divergence in polyploid bananas.</title>
        <authorList>
            <person name="Yao X."/>
        </authorList>
    </citation>
    <scope>NUCLEOTIDE SEQUENCE [LARGE SCALE GENOMIC DNA]</scope>
    <source>
        <strain evidence="5">cv. DH-PKW</strain>
        <tissue evidence="4">Leaves</tissue>
    </source>
</reference>